<dbReference type="Gramene" id="arahy.Tifrunner.gnm2.ann2.Ah03g515700.1">
    <property type="protein sequence ID" value="arahy.Tifrunner.gnm2.ann2.Ah03g515700.1-CDS-1"/>
    <property type="gene ID" value="arahy.Tifrunner.gnm2.ann2.Ah03g515700"/>
</dbReference>
<dbReference type="GO" id="GO:0016757">
    <property type="term" value="F:glycosyltransferase activity"/>
    <property type="evidence" value="ECO:0007669"/>
    <property type="project" value="UniProtKB-UniRule"/>
</dbReference>
<keyword evidence="6 8" id="KW-1133">Transmembrane helix</keyword>
<evidence type="ECO:0000256" key="8">
    <source>
        <dbReference type="RuleBase" id="RU366017"/>
    </source>
</evidence>
<comment type="similarity">
    <text evidence="2 8">Belongs to the glycosyltransferase 92 family.</text>
</comment>
<keyword evidence="10" id="KW-1185">Reference proteome</keyword>
<evidence type="ECO:0000313" key="10">
    <source>
        <dbReference type="Proteomes" id="UP000289738"/>
    </source>
</evidence>
<comment type="subcellular location">
    <subcellularLocation>
        <location evidence="1">Membrane</location>
        <topology evidence="1">Single-pass membrane protein</topology>
    </subcellularLocation>
</comment>
<evidence type="ECO:0000256" key="7">
    <source>
        <dbReference type="ARBA" id="ARBA00023136"/>
    </source>
</evidence>
<dbReference type="GO" id="GO:0016020">
    <property type="term" value="C:membrane"/>
    <property type="evidence" value="ECO:0007669"/>
    <property type="project" value="UniProtKB-SubCell"/>
</dbReference>
<dbReference type="GO" id="GO:0005737">
    <property type="term" value="C:cytoplasm"/>
    <property type="evidence" value="ECO:0007669"/>
    <property type="project" value="TreeGrafter"/>
</dbReference>
<evidence type="ECO:0000313" key="9">
    <source>
        <dbReference type="EMBL" id="RYR64999.1"/>
    </source>
</evidence>
<dbReference type="EC" id="2.4.1.-" evidence="8"/>
<proteinExistence type="inferred from homology"/>
<feature type="transmembrane region" description="Helical" evidence="8">
    <location>
        <begin position="44"/>
        <end position="63"/>
    </location>
</feature>
<keyword evidence="5 8" id="KW-0812">Transmembrane</keyword>
<evidence type="ECO:0000256" key="2">
    <source>
        <dbReference type="ARBA" id="ARBA00007647"/>
    </source>
</evidence>
<dbReference type="PANTHER" id="PTHR21461:SF16">
    <property type="entry name" value="GLYCOSYLTRANSFERASE FAMILY 92 PROTEIN RCOM_0530710"/>
    <property type="match status" value="1"/>
</dbReference>
<dbReference type="InterPro" id="IPR008166">
    <property type="entry name" value="Glyco_transf_92"/>
</dbReference>
<dbReference type="OrthoDB" id="2526284at2759"/>
<dbReference type="EMBL" id="SDMP01000003">
    <property type="protein sequence ID" value="RYR64999.1"/>
    <property type="molecule type" value="Genomic_DNA"/>
</dbReference>
<dbReference type="STRING" id="3818.A0A445DP94"/>
<evidence type="ECO:0000256" key="6">
    <source>
        <dbReference type="ARBA" id="ARBA00022989"/>
    </source>
</evidence>
<evidence type="ECO:0000256" key="1">
    <source>
        <dbReference type="ARBA" id="ARBA00004167"/>
    </source>
</evidence>
<dbReference type="Pfam" id="PF01697">
    <property type="entry name" value="Glyco_transf_92"/>
    <property type="match status" value="1"/>
</dbReference>
<reference evidence="9 10" key="1">
    <citation type="submission" date="2019-01" db="EMBL/GenBank/DDBJ databases">
        <title>Sequencing of cultivated peanut Arachis hypogaea provides insights into genome evolution and oil improvement.</title>
        <authorList>
            <person name="Chen X."/>
        </authorList>
    </citation>
    <scope>NUCLEOTIDE SEQUENCE [LARGE SCALE GENOMIC DNA]</scope>
    <source>
        <strain evidence="10">cv. Fuhuasheng</strain>
        <tissue evidence="9">Leaves</tissue>
    </source>
</reference>
<protein>
    <recommendedName>
        <fullName evidence="8">Glycosyltransferase family 92 protein</fullName>
        <ecNumber evidence="8">2.4.1.-</ecNumber>
    </recommendedName>
</protein>
<dbReference type="Proteomes" id="UP000289738">
    <property type="component" value="Chromosome A03"/>
</dbReference>
<dbReference type="AlphaFoldDB" id="A0A445DP94"/>
<keyword evidence="3 8" id="KW-0328">Glycosyltransferase</keyword>
<dbReference type="PANTHER" id="PTHR21461">
    <property type="entry name" value="GLYCOSYLTRANSFERASE FAMILY 92 PROTEIN"/>
    <property type="match status" value="1"/>
</dbReference>
<evidence type="ECO:0000256" key="4">
    <source>
        <dbReference type="ARBA" id="ARBA00022679"/>
    </source>
</evidence>
<accession>A0A445DP94</accession>
<evidence type="ECO:0000256" key="5">
    <source>
        <dbReference type="ARBA" id="ARBA00022692"/>
    </source>
</evidence>
<evidence type="ECO:0000256" key="3">
    <source>
        <dbReference type="ARBA" id="ARBA00022676"/>
    </source>
</evidence>
<organism evidence="9 10">
    <name type="scientific">Arachis hypogaea</name>
    <name type="common">Peanut</name>
    <dbReference type="NCBI Taxonomy" id="3818"/>
    <lineage>
        <taxon>Eukaryota</taxon>
        <taxon>Viridiplantae</taxon>
        <taxon>Streptophyta</taxon>
        <taxon>Embryophyta</taxon>
        <taxon>Tracheophyta</taxon>
        <taxon>Spermatophyta</taxon>
        <taxon>Magnoliopsida</taxon>
        <taxon>eudicotyledons</taxon>
        <taxon>Gunneridae</taxon>
        <taxon>Pentapetalae</taxon>
        <taxon>rosids</taxon>
        <taxon>fabids</taxon>
        <taxon>Fabales</taxon>
        <taxon>Fabaceae</taxon>
        <taxon>Papilionoideae</taxon>
        <taxon>50 kb inversion clade</taxon>
        <taxon>dalbergioids sensu lato</taxon>
        <taxon>Dalbergieae</taxon>
        <taxon>Pterocarpus clade</taxon>
        <taxon>Arachis</taxon>
    </lineage>
</organism>
<sequence>MYASSPTQRFSLSLLFNLSSSLLRSIMDSFSDQRRKRNHLSPPLFLSFSILLSLFLFLNHFHYSFHSSTSHSLLLSTPLRLHHGILFPHHVLLTLSNPHHTLPPPNHLQCLFYTPLNHLHVEPVLSTDRFDQLSSIVRCPLPATSSNFSAVDLRRRGDPGGGTLAALDNQTVLSWNNLAYVAELDGDTAVVFVKGLNLRPHRISDPTRFQCHFGLTGSQNAAFSITTKAVTVAQEVVRCSLPHSIKNYHDKAEEISQITVTVSHVTGHVRHPVREVMPSVARVHGYTARNNGGARKNKHELCACTMVWNQARALREWVMYHSWLGVERWFVYDNNSDADDGIDGVVKDLDAKGYNVSRVTWPWIKTQEAGFSHCALKAKEHCNWVAFFDVDEFFHFPNELGDRKNALRSVVSNLSSSNSVAEIRTECRSFGPSGLRSHPKRGVSLGYTCRVRSSERHKSIVRPEMIDASLLNVVHHFELREGYGHRNIGEGSMVVNHYKYQVWESFKAKFHRRAATYVVDWHQDLCKASKDRVPGLGTQAVEPADWRFRFCEVWDTGLRDFLLSNFVDPVTGLMPWETSNERED</sequence>
<name>A0A445DP94_ARAHY</name>
<keyword evidence="4 8" id="KW-0808">Transferase</keyword>
<keyword evidence="7 8" id="KW-0472">Membrane</keyword>
<comment type="caution">
    <text evidence="9">The sequence shown here is derived from an EMBL/GenBank/DDBJ whole genome shotgun (WGS) entry which is preliminary data.</text>
</comment>
<gene>
    <name evidence="9" type="ORF">Ahy_A03g011001</name>
</gene>